<dbReference type="InterPro" id="IPR051454">
    <property type="entry name" value="RNA/ubiquinone_mod_enzymes"/>
</dbReference>
<protein>
    <submittedName>
        <fullName evidence="1">Peptidase U32</fullName>
    </submittedName>
</protein>
<dbReference type="Pfam" id="PF01136">
    <property type="entry name" value="Peptidase_U32"/>
    <property type="match status" value="1"/>
</dbReference>
<dbReference type="AlphaFoldDB" id="A0A5K7ZB44"/>
<accession>A0A5K7ZB44</accession>
<dbReference type="RefSeq" id="WP_155306964.1">
    <property type="nucleotide sequence ID" value="NZ_AP021875.1"/>
</dbReference>
<dbReference type="EMBL" id="AP021875">
    <property type="protein sequence ID" value="BBO78318.1"/>
    <property type="molecule type" value="Genomic_DNA"/>
</dbReference>
<name>A0A5K7ZB44_9BACT</name>
<proteinExistence type="predicted"/>
<dbReference type="InterPro" id="IPR001539">
    <property type="entry name" value="Peptidase_U32"/>
</dbReference>
<sequence>MNSPAQHRPAILAPAGNRAAFLAALAAGADAIYCGLKSMSARMEAKNFSLEELAQLVALAHDRDVKVYVTVNALLKPDELDRVGQMVDVLARQVQPDALIVQDLGVVALARQVGFAGEIHLSTLANVSFPKALGFIARTLPVACVVLPRELSIDEIKAMGKACPKNMELETFLHGALCYGVSGRCYWSSYMGGRSSLRGRCVQPCRRYYRQEGRTARSFSCQDYSVDVLVKILGQVKKVRSWKIEGRKKGPHYVFYTVSGYKLLRDRGQDNQAKRDAMDLLAQSLGREATHYNFLPQRPQRPIDTRRQTASGLFLGKVQGPAKNPWVVVRQPLMPGDVLRVGYEDEAGHAICRVTRNVPKKGRYPLNLGGRKTPRPGAPVFLTDRREKALEKKLVDVEATAPPQPVIAPSTFQATLPRPAGKPHRSIEIRIQRTLSRSSGRGPAGVWLSEATVENIGKSAAGSLWIWLPPVIWPDDEERVAGLLGQSLRQGGRQFVLNAPWQLALFNRPEGLNLWAGPFCNAANALCLETLKDMGLAGSFVSPELGESDILTLCRQSPLPLGIVLSGSWPLCISRTIAEDTRLRVPFDSPRGEQAWVERHGPDYWVYPNWLLDITGKRALLERAGMRMFAHLDEPIPRGVAVKKRPGLWNWEIGLK</sequence>
<organism evidence="1 2">
    <name type="scientific">Desulfosarcina widdelii</name>
    <dbReference type="NCBI Taxonomy" id="947919"/>
    <lineage>
        <taxon>Bacteria</taxon>
        <taxon>Pseudomonadati</taxon>
        <taxon>Thermodesulfobacteriota</taxon>
        <taxon>Desulfobacteria</taxon>
        <taxon>Desulfobacterales</taxon>
        <taxon>Desulfosarcinaceae</taxon>
        <taxon>Desulfosarcina</taxon>
    </lineage>
</organism>
<dbReference type="KEGG" id="dwd:DSCW_57350"/>
<dbReference type="PANTHER" id="PTHR30217">
    <property type="entry name" value="PEPTIDASE U32 FAMILY"/>
    <property type="match status" value="1"/>
</dbReference>
<dbReference type="Proteomes" id="UP000427769">
    <property type="component" value="Chromosome"/>
</dbReference>
<keyword evidence="2" id="KW-1185">Reference proteome</keyword>
<evidence type="ECO:0000313" key="2">
    <source>
        <dbReference type="Proteomes" id="UP000427769"/>
    </source>
</evidence>
<dbReference type="OrthoDB" id="9807498at2"/>
<evidence type="ECO:0000313" key="1">
    <source>
        <dbReference type="EMBL" id="BBO78318.1"/>
    </source>
</evidence>
<reference evidence="1 2" key="1">
    <citation type="submission" date="2019-11" db="EMBL/GenBank/DDBJ databases">
        <title>Comparative genomics of hydrocarbon-degrading Desulfosarcina strains.</title>
        <authorList>
            <person name="Watanabe M."/>
            <person name="Kojima H."/>
            <person name="Fukui M."/>
        </authorList>
    </citation>
    <scope>NUCLEOTIDE SEQUENCE [LARGE SCALE GENOMIC DNA]</scope>
    <source>
        <strain evidence="1 2">PP31</strain>
    </source>
</reference>
<gene>
    <name evidence="1" type="ORF">DSCW_57350</name>
</gene>
<dbReference type="PANTHER" id="PTHR30217:SF10">
    <property type="entry name" value="23S RRNA 5-HYDROXYCYTIDINE C2501 SYNTHASE"/>
    <property type="match status" value="1"/>
</dbReference>